<evidence type="ECO:0000313" key="1">
    <source>
        <dbReference type="EMBL" id="KAJ7779426.1"/>
    </source>
</evidence>
<accession>A0AAD7NXT1</accession>
<name>A0AAD7NXT1_9AGAR</name>
<comment type="caution">
    <text evidence="1">The sequence shown here is derived from an EMBL/GenBank/DDBJ whole genome shotgun (WGS) entry which is preliminary data.</text>
</comment>
<organism evidence="1 2">
    <name type="scientific">Mycena maculata</name>
    <dbReference type="NCBI Taxonomy" id="230809"/>
    <lineage>
        <taxon>Eukaryota</taxon>
        <taxon>Fungi</taxon>
        <taxon>Dikarya</taxon>
        <taxon>Basidiomycota</taxon>
        <taxon>Agaricomycotina</taxon>
        <taxon>Agaricomycetes</taxon>
        <taxon>Agaricomycetidae</taxon>
        <taxon>Agaricales</taxon>
        <taxon>Marasmiineae</taxon>
        <taxon>Mycenaceae</taxon>
        <taxon>Mycena</taxon>
    </lineage>
</organism>
<evidence type="ECO:0000313" key="2">
    <source>
        <dbReference type="Proteomes" id="UP001215280"/>
    </source>
</evidence>
<gene>
    <name evidence="1" type="ORF">DFH07DRAFT_508636</name>
</gene>
<dbReference type="Proteomes" id="UP001215280">
    <property type="component" value="Unassembled WGS sequence"/>
</dbReference>
<dbReference type="SUPFAM" id="SSF54695">
    <property type="entry name" value="POZ domain"/>
    <property type="match status" value="1"/>
</dbReference>
<keyword evidence="2" id="KW-1185">Reference proteome</keyword>
<sequence>MDIDTSGPNQAATSGDSGEVTRAEGLWFEDCGLIIQAENTIFRISRDFLAIQSPIFHDMLSLPAPGDADMRDGCPFVRLPDAAVDVTVFLKALIYHDFFEPAPSPTTMEILTGVLRMSHKYEVDSLRKRALIHISRFHPTGLLDWEQLDDEASPWFQELLGQTGPSFLPIIILARQLSIDWILPTAFYRVCRYTSEEILIAGFTSLDLDTTDKILCVAASRMLETTSVTEMLEFLWSPQVIDGCGSPATCFTSRFLTRRLAEDWRKRASDIAPLMPLDVWMGNDWDHLEVCDSCLSTMKTTHRQAKELFWNKLPKMFGLPDWVELEKRKAEALD</sequence>
<dbReference type="EMBL" id="JARJLG010000007">
    <property type="protein sequence ID" value="KAJ7779426.1"/>
    <property type="molecule type" value="Genomic_DNA"/>
</dbReference>
<protein>
    <recommendedName>
        <fullName evidence="3">BTB domain-containing protein</fullName>
    </recommendedName>
</protein>
<evidence type="ECO:0008006" key="3">
    <source>
        <dbReference type="Google" id="ProtNLM"/>
    </source>
</evidence>
<dbReference type="InterPro" id="IPR011333">
    <property type="entry name" value="SKP1/BTB/POZ_sf"/>
</dbReference>
<dbReference type="AlphaFoldDB" id="A0AAD7NXT1"/>
<proteinExistence type="predicted"/>
<reference evidence="1" key="1">
    <citation type="submission" date="2023-03" db="EMBL/GenBank/DDBJ databases">
        <title>Massive genome expansion in bonnet fungi (Mycena s.s.) driven by repeated elements and novel gene families across ecological guilds.</title>
        <authorList>
            <consortium name="Lawrence Berkeley National Laboratory"/>
            <person name="Harder C.B."/>
            <person name="Miyauchi S."/>
            <person name="Viragh M."/>
            <person name="Kuo A."/>
            <person name="Thoen E."/>
            <person name="Andreopoulos B."/>
            <person name="Lu D."/>
            <person name="Skrede I."/>
            <person name="Drula E."/>
            <person name="Henrissat B."/>
            <person name="Morin E."/>
            <person name="Kohler A."/>
            <person name="Barry K."/>
            <person name="LaButti K."/>
            <person name="Morin E."/>
            <person name="Salamov A."/>
            <person name="Lipzen A."/>
            <person name="Mereny Z."/>
            <person name="Hegedus B."/>
            <person name="Baldrian P."/>
            <person name="Stursova M."/>
            <person name="Weitz H."/>
            <person name="Taylor A."/>
            <person name="Grigoriev I.V."/>
            <person name="Nagy L.G."/>
            <person name="Martin F."/>
            <person name="Kauserud H."/>
        </authorList>
    </citation>
    <scope>NUCLEOTIDE SEQUENCE</scope>
    <source>
        <strain evidence="1">CBHHK188m</strain>
    </source>
</reference>
<dbReference type="Gene3D" id="3.30.710.10">
    <property type="entry name" value="Potassium Channel Kv1.1, Chain A"/>
    <property type="match status" value="1"/>
</dbReference>